<feature type="binding site" description="axial binding residue" evidence="14">
    <location>
        <position position="289"/>
    </location>
    <ligand>
        <name>heme</name>
        <dbReference type="ChEBI" id="CHEBI:30413"/>
    </ligand>
    <ligandPart>
        <name>Fe</name>
        <dbReference type="ChEBI" id="CHEBI:18248"/>
    </ligandPart>
</feature>
<dbReference type="EMBL" id="KB632429">
    <property type="protein sequence ID" value="ERL95427.1"/>
    <property type="molecule type" value="Genomic_DNA"/>
</dbReference>
<dbReference type="Proteomes" id="UP000030742">
    <property type="component" value="Unassembled WGS sequence"/>
</dbReference>
<dbReference type="OrthoDB" id="1470350at2759"/>
<evidence type="ECO:0000256" key="10">
    <source>
        <dbReference type="ARBA" id="ARBA00023002"/>
    </source>
</evidence>
<evidence type="ECO:0000256" key="2">
    <source>
        <dbReference type="ARBA" id="ARBA00003690"/>
    </source>
</evidence>
<dbReference type="GO" id="GO:0004497">
    <property type="term" value="F:monooxygenase activity"/>
    <property type="evidence" value="ECO:0007669"/>
    <property type="project" value="UniProtKB-KW"/>
</dbReference>
<dbReference type="Pfam" id="PF00067">
    <property type="entry name" value="p450"/>
    <property type="match status" value="2"/>
</dbReference>
<dbReference type="InterPro" id="IPR017972">
    <property type="entry name" value="Cyt_P450_CS"/>
</dbReference>
<keyword evidence="7 14" id="KW-0479">Metal-binding</keyword>
<comment type="cofactor">
    <cofactor evidence="1 14">
        <name>heme</name>
        <dbReference type="ChEBI" id="CHEBI:30413"/>
    </cofactor>
</comment>
<dbReference type="PANTHER" id="PTHR24291">
    <property type="entry name" value="CYTOCHROME P450 FAMILY 4"/>
    <property type="match status" value="1"/>
</dbReference>
<keyword evidence="11 14" id="KW-0408">Iron</keyword>
<evidence type="ECO:0000256" key="6">
    <source>
        <dbReference type="ARBA" id="ARBA00022617"/>
    </source>
</evidence>
<dbReference type="GO" id="GO:0016705">
    <property type="term" value="F:oxidoreductase activity, acting on paired donors, with incorporation or reduction of molecular oxygen"/>
    <property type="evidence" value="ECO:0007669"/>
    <property type="project" value="InterPro"/>
</dbReference>
<evidence type="ECO:0008006" key="18">
    <source>
        <dbReference type="Google" id="ProtNLM"/>
    </source>
</evidence>
<reference evidence="16 17" key="1">
    <citation type="journal article" date="2013" name="Genome Biol.">
        <title>Draft genome of the mountain pine beetle, Dendroctonus ponderosae Hopkins, a major forest pest.</title>
        <authorList>
            <person name="Keeling C.I."/>
            <person name="Yuen M.M."/>
            <person name="Liao N.Y."/>
            <person name="Docking T.R."/>
            <person name="Chan S.K."/>
            <person name="Taylor G.A."/>
            <person name="Palmquist D.L."/>
            <person name="Jackman S.D."/>
            <person name="Nguyen A."/>
            <person name="Li M."/>
            <person name="Henderson H."/>
            <person name="Janes J.K."/>
            <person name="Zhao Y."/>
            <person name="Pandoh P."/>
            <person name="Moore R."/>
            <person name="Sperling F.A."/>
            <person name="Huber D.P."/>
            <person name="Birol I."/>
            <person name="Jones S.J."/>
            <person name="Bohlmann J."/>
        </authorList>
    </citation>
    <scope>NUCLEOTIDE SEQUENCE</scope>
</reference>
<evidence type="ECO:0000313" key="16">
    <source>
        <dbReference type="EMBL" id="ERL95427.1"/>
    </source>
</evidence>
<dbReference type="InterPro" id="IPR050196">
    <property type="entry name" value="Cytochrome_P450_Monoox"/>
</dbReference>
<evidence type="ECO:0000256" key="11">
    <source>
        <dbReference type="ARBA" id="ARBA00023004"/>
    </source>
</evidence>
<dbReference type="STRING" id="77166.U4UQP5"/>
<comment type="similarity">
    <text evidence="5 15">Belongs to the cytochrome P450 family.</text>
</comment>
<comment type="function">
    <text evidence="2">May be involved in the metabolism of insect hormones and in the breakdown of synthetic insecticides.</text>
</comment>
<evidence type="ECO:0000256" key="15">
    <source>
        <dbReference type="RuleBase" id="RU000461"/>
    </source>
</evidence>
<keyword evidence="13" id="KW-0472">Membrane</keyword>
<name>U4UQP5_DENPD</name>
<dbReference type="SUPFAM" id="SSF48264">
    <property type="entry name" value="Cytochrome P450"/>
    <property type="match status" value="1"/>
</dbReference>
<evidence type="ECO:0000256" key="4">
    <source>
        <dbReference type="ARBA" id="ARBA00004406"/>
    </source>
</evidence>
<keyword evidence="9" id="KW-0492">Microsome</keyword>
<evidence type="ECO:0000313" key="17">
    <source>
        <dbReference type="Proteomes" id="UP000030742"/>
    </source>
</evidence>
<evidence type="ECO:0000256" key="14">
    <source>
        <dbReference type="PIRSR" id="PIRSR602401-1"/>
    </source>
</evidence>
<dbReference type="InterPro" id="IPR036396">
    <property type="entry name" value="Cyt_P450_sf"/>
</dbReference>
<evidence type="ECO:0000256" key="13">
    <source>
        <dbReference type="ARBA" id="ARBA00023136"/>
    </source>
</evidence>
<evidence type="ECO:0000256" key="7">
    <source>
        <dbReference type="ARBA" id="ARBA00022723"/>
    </source>
</evidence>
<keyword evidence="8" id="KW-0256">Endoplasmic reticulum</keyword>
<evidence type="ECO:0000256" key="8">
    <source>
        <dbReference type="ARBA" id="ARBA00022824"/>
    </source>
</evidence>
<organism evidence="16 17">
    <name type="scientific">Dendroctonus ponderosae</name>
    <name type="common">Mountain pine beetle</name>
    <dbReference type="NCBI Taxonomy" id="77166"/>
    <lineage>
        <taxon>Eukaryota</taxon>
        <taxon>Metazoa</taxon>
        <taxon>Ecdysozoa</taxon>
        <taxon>Arthropoda</taxon>
        <taxon>Hexapoda</taxon>
        <taxon>Insecta</taxon>
        <taxon>Pterygota</taxon>
        <taxon>Neoptera</taxon>
        <taxon>Endopterygota</taxon>
        <taxon>Coleoptera</taxon>
        <taxon>Polyphaga</taxon>
        <taxon>Cucujiformia</taxon>
        <taxon>Curculionidae</taxon>
        <taxon>Scolytinae</taxon>
        <taxon>Dendroctonus</taxon>
    </lineage>
</organism>
<dbReference type="PANTHER" id="PTHR24291:SF189">
    <property type="entry name" value="CYTOCHROME P450 4C3-RELATED"/>
    <property type="match status" value="1"/>
</dbReference>
<keyword evidence="6 14" id="KW-0349">Heme</keyword>
<dbReference type="GO" id="GO:0005506">
    <property type="term" value="F:iron ion binding"/>
    <property type="evidence" value="ECO:0007669"/>
    <property type="project" value="InterPro"/>
</dbReference>
<dbReference type="GO" id="GO:0005789">
    <property type="term" value="C:endoplasmic reticulum membrane"/>
    <property type="evidence" value="ECO:0007669"/>
    <property type="project" value="UniProtKB-SubCell"/>
</dbReference>
<accession>U4UQP5</accession>
<dbReference type="GO" id="GO:0020037">
    <property type="term" value="F:heme binding"/>
    <property type="evidence" value="ECO:0007669"/>
    <property type="project" value="InterPro"/>
</dbReference>
<evidence type="ECO:0000256" key="12">
    <source>
        <dbReference type="ARBA" id="ARBA00023033"/>
    </source>
</evidence>
<comment type="subcellular location">
    <subcellularLocation>
        <location evidence="4">Endoplasmic reticulum membrane</location>
        <topology evidence="4">Peripheral membrane protein</topology>
    </subcellularLocation>
    <subcellularLocation>
        <location evidence="3">Microsome membrane</location>
        <topology evidence="3">Peripheral membrane protein</topology>
    </subcellularLocation>
</comment>
<evidence type="ECO:0000256" key="5">
    <source>
        <dbReference type="ARBA" id="ARBA00010617"/>
    </source>
</evidence>
<dbReference type="PROSITE" id="PS00086">
    <property type="entry name" value="CYTOCHROME_P450"/>
    <property type="match status" value="1"/>
</dbReference>
<gene>
    <name evidence="16" type="ORF">D910_12691</name>
</gene>
<keyword evidence="12 15" id="KW-0503">Monooxygenase</keyword>
<sequence length="341" mass="39082">MFILVPYWKTHRKVIVPTFNQQILNGFMDVFTEQSDILAGVLEKYAGKGEVDVFKLITSCTLDIICETAMGVQIKAQSTESSFAEQADNLQVLVQKKALKERRKTHELTVEDTPKRRAFLDLLLDINDSGDFKFTDEEIMNETLTLMVAGSDTTAATNCFTLTMLAIHQDIQEKVLAEILDVVGPNASVGLDHLPHLKYLERFERPKKTLTLVKTSREIRDKINNDDLTVGDHVILKDCSIVFGILNVHRNEKYWPQPYKFDPDRFLPENASAIQPGSYIPFSYGPRNCIGWYLIFLKKLRRFSLKVECKKVQIWVCANLRMEDKVFCQLLSFICIFADVM</sequence>
<evidence type="ECO:0000256" key="9">
    <source>
        <dbReference type="ARBA" id="ARBA00022848"/>
    </source>
</evidence>
<dbReference type="InterPro" id="IPR001128">
    <property type="entry name" value="Cyt_P450"/>
</dbReference>
<dbReference type="PRINTS" id="PR00463">
    <property type="entry name" value="EP450I"/>
</dbReference>
<evidence type="ECO:0000256" key="1">
    <source>
        <dbReference type="ARBA" id="ARBA00001971"/>
    </source>
</evidence>
<dbReference type="AlphaFoldDB" id="U4UQP5"/>
<keyword evidence="10 15" id="KW-0560">Oxidoreductase</keyword>
<protein>
    <recommendedName>
        <fullName evidence="18">Cytochrome P450</fullName>
    </recommendedName>
</protein>
<evidence type="ECO:0000256" key="3">
    <source>
        <dbReference type="ARBA" id="ARBA00004174"/>
    </source>
</evidence>
<proteinExistence type="inferred from homology"/>
<dbReference type="InterPro" id="IPR002401">
    <property type="entry name" value="Cyt_P450_E_grp-I"/>
</dbReference>
<dbReference type="Gene3D" id="1.10.630.10">
    <property type="entry name" value="Cytochrome P450"/>
    <property type="match status" value="1"/>
</dbReference>